<feature type="transmembrane region" description="Helical" evidence="1">
    <location>
        <begin position="164"/>
        <end position="191"/>
    </location>
</feature>
<dbReference type="AlphaFoldDB" id="A0A034WK04"/>
<keyword evidence="1" id="KW-0812">Transmembrane</keyword>
<feature type="transmembrane region" description="Helical" evidence="1">
    <location>
        <begin position="84"/>
        <end position="105"/>
    </location>
</feature>
<feature type="transmembrane region" description="Helical" evidence="1">
    <location>
        <begin position="25"/>
        <end position="44"/>
    </location>
</feature>
<proteinExistence type="predicted"/>
<evidence type="ECO:0000313" key="2">
    <source>
        <dbReference type="EMBL" id="JAC55004.1"/>
    </source>
</evidence>
<protein>
    <submittedName>
        <fullName evidence="2">Uncharacterized protein</fullName>
    </submittedName>
</protein>
<feature type="transmembrane region" description="Helical" evidence="1">
    <location>
        <begin position="126"/>
        <end position="144"/>
    </location>
</feature>
<dbReference type="EMBL" id="GAKP01003948">
    <property type="protein sequence ID" value="JAC55004.1"/>
    <property type="molecule type" value="Transcribed_RNA"/>
</dbReference>
<sequence length="228" mass="26493">MSQRPLTEHNLIAFGRDFLAAVRRYLRVVFIYSFLVVLLWSTLLRPGIDIDARWVPKTFFTSAKQITCIIRMHHKPLGLLESGFFSAIAMFGYFYGCGGVAALDRRIYGDTLATFEQAMMGVRQKYYWICLIPWIVTFAQNWLHNLGQFLLLFSGYEVYEAHNVYSAMILLLTYFMVQMLLASEVIFMALYGWCAMKNINEENVEWERKKKSFFGMDILDSVFGTALK</sequence>
<organism evidence="2">
    <name type="scientific">Bactrocera dorsalis</name>
    <name type="common">Oriental fruit fly</name>
    <name type="synonym">Dacus dorsalis</name>
    <dbReference type="NCBI Taxonomy" id="27457"/>
    <lineage>
        <taxon>Eukaryota</taxon>
        <taxon>Metazoa</taxon>
        <taxon>Ecdysozoa</taxon>
        <taxon>Arthropoda</taxon>
        <taxon>Hexapoda</taxon>
        <taxon>Insecta</taxon>
        <taxon>Pterygota</taxon>
        <taxon>Neoptera</taxon>
        <taxon>Endopterygota</taxon>
        <taxon>Diptera</taxon>
        <taxon>Brachycera</taxon>
        <taxon>Muscomorpha</taxon>
        <taxon>Tephritoidea</taxon>
        <taxon>Tephritidae</taxon>
        <taxon>Bactrocera</taxon>
        <taxon>Bactrocera</taxon>
    </lineage>
</organism>
<keyword evidence="1" id="KW-0472">Membrane</keyword>
<reference evidence="2" key="1">
    <citation type="journal article" date="2014" name="BMC Genomics">
        <title>Characterizing the developmental transcriptome of the oriental fruit fly, Bactrocera dorsalis (Diptera: Tephritidae) through comparative genomic analysis with Drosophila melanogaster utilizing modENCODE datasets.</title>
        <authorList>
            <person name="Geib S.M."/>
            <person name="Calla B."/>
            <person name="Hall B."/>
            <person name="Hou S."/>
            <person name="Manoukis N.C."/>
        </authorList>
    </citation>
    <scope>NUCLEOTIDE SEQUENCE</scope>
    <source>
        <strain evidence="2">Punador</strain>
    </source>
</reference>
<evidence type="ECO:0000256" key="1">
    <source>
        <dbReference type="SAM" id="Phobius"/>
    </source>
</evidence>
<name>A0A034WK04_BACDO</name>
<accession>A0A034WK04</accession>
<keyword evidence="1" id="KW-1133">Transmembrane helix</keyword>